<comment type="subcellular location">
    <subcellularLocation>
        <location evidence="5 6">Cytoplasm</location>
    </subcellularLocation>
</comment>
<organism evidence="9 10">
    <name type="scientific">Edwardsiella hoshinae</name>
    <dbReference type="NCBI Taxonomy" id="93378"/>
    <lineage>
        <taxon>Bacteria</taxon>
        <taxon>Pseudomonadati</taxon>
        <taxon>Pseudomonadota</taxon>
        <taxon>Gammaproteobacteria</taxon>
        <taxon>Enterobacterales</taxon>
        <taxon>Hafniaceae</taxon>
        <taxon>Edwardsiella</taxon>
    </lineage>
</organism>
<evidence type="ECO:0000313" key="9">
    <source>
        <dbReference type="EMBL" id="STC89622.1"/>
    </source>
</evidence>
<keyword evidence="4 5" id="KW-0131">Cell cycle</keyword>
<gene>
    <name evidence="5 9" type="primary">zapC</name>
    <name evidence="9" type="ORF">NCTC12121_02266</name>
</gene>
<protein>
    <recommendedName>
        <fullName evidence="5 6">Cell division protein ZapC</fullName>
    </recommendedName>
</protein>
<name>A0A376DHR5_9GAMM</name>
<dbReference type="InterPro" id="IPR009809">
    <property type="entry name" value="ZapC"/>
</dbReference>
<dbReference type="Pfam" id="PF21083">
    <property type="entry name" value="ZapC_N"/>
    <property type="match status" value="1"/>
</dbReference>
<dbReference type="AlphaFoldDB" id="A0A376DHR5"/>
<dbReference type="GO" id="GO:0043093">
    <property type="term" value="P:FtsZ-dependent cytokinesis"/>
    <property type="evidence" value="ECO:0007669"/>
    <property type="project" value="UniProtKB-UniRule"/>
</dbReference>
<comment type="function">
    <text evidence="5 6">Contributes to the efficiency of the cell division process by stabilizing the polymeric form of the cell division protein FtsZ. Acts by promoting interactions between FtsZ protofilaments and suppressing the GTPase activity of FtsZ.</text>
</comment>
<keyword evidence="2 5" id="KW-0132">Cell division</keyword>
<dbReference type="GO" id="GO:0005737">
    <property type="term" value="C:cytoplasm"/>
    <property type="evidence" value="ECO:0007669"/>
    <property type="project" value="UniProtKB-SubCell"/>
</dbReference>
<keyword evidence="1 5" id="KW-0963">Cytoplasm</keyword>
<evidence type="ECO:0000259" key="8">
    <source>
        <dbReference type="Pfam" id="PF21083"/>
    </source>
</evidence>
<evidence type="ECO:0000256" key="5">
    <source>
        <dbReference type="HAMAP-Rule" id="MF_00906"/>
    </source>
</evidence>
<evidence type="ECO:0000256" key="3">
    <source>
        <dbReference type="ARBA" id="ARBA00023210"/>
    </source>
</evidence>
<proteinExistence type="inferred from homology"/>
<reference evidence="9 10" key="1">
    <citation type="submission" date="2018-06" db="EMBL/GenBank/DDBJ databases">
        <authorList>
            <consortium name="Pathogen Informatics"/>
            <person name="Doyle S."/>
        </authorList>
    </citation>
    <scope>NUCLEOTIDE SEQUENCE [LARGE SCALE GENOMIC DNA]</scope>
    <source>
        <strain evidence="9 10">NCTC12121</strain>
    </source>
</reference>
<comment type="similarity">
    <text evidence="5 6">Belongs to the ZapC family.</text>
</comment>
<keyword evidence="3 5" id="KW-0717">Septation</keyword>
<feature type="domain" description="Cell-division protein ZapC N-terminal" evidence="8">
    <location>
        <begin position="14"/>
        <end position="101"/>
    </location>
</feature>
<evidence type="ECO:0000313" key="10">
    <source>
        <dbReference type="Proteomes" id="UP000255248"/>
    </source>
</evidence>
<dbReference type="GO" id="GO:0000917">
    <property type="term" value="P:division septum assembly"/>
    <property type="evidence" value="ECO:0007669"/>
    <property type="project" value="UniProtKB-KW"/>
</dbReference>
<sequence>MLPGSLWRGEYEMKIKPGDRWRWFFDPQHDRLMLDLANGMVFRSRFPAKMLTPDAFDASTFCIDDAASYYHFSERCQGCDLDASQHAELVLNALVAQRFLKPLMPKSWHFACQAGRYVPSLGELVAVQLHDEAGWGRLLVVEPGEHASLCLVAQPQLVLAGKACLLGEAIKVMHDRLLPLSTVPLAASHDALAYAG</sequence>
<dbReference type="InterPro" id="IPR048373">
    <property type="entry name" value="ZapC_N"/>
</dbReference>
<evidence type="ECO:0000259" key="7">
    <source>
        <dbReference type="Pfam" id="PF07126"/>
    </source>
</evidence>
<dbReference type="Proteomes" id="UP000255248">
    <property type="component" value="Unassembled WGS sequence"/>
</dbReference>
<dbReference type="STRING" id="93378.A9798_10440"/>
<dbReference type="EMBL" id="UFXZ01000001">
    <property type="protein sequence ID" value="STC89622.1"/>
    <property type="molecule type" value="Genomic_DNA"/>
</dbReference>
<dbReference type="InterPro" id="IPR048372">
    <property type="entry name" value="ZapC_C"/>
</dbReference>
<evidence type="ECO:0000256" key="6">
    <source>
        <dbReference type="PIRNR" id="PIRNR010252"/>
    </source>
</evidence>
<dbReference type="PIRSF" id="PIRSF010252">
    <property type="entry name" value="ZapC"/>
    <property type="match status" value="1"/>
</dbReference>
<evidence type="ECO:0000256" key="2">
    <source>
        <dbReference type="ARBA" id="ARBA00022618"/>
    </source>
</evidence>
<evidence type="ECO:0000256" key="4">
    <source>
        <dbReference type="ARBA" id="ARBA00023306"/>
    </source>
</evidence>
<comment type="subunit">
    <text evidence="5">Interacts directly with FtsZ.</text>
</comment>
<accession>A0A376DHR5</accession>
<evidence type="ECO:0000256" key="1">
    <source>
        <dbReference type="ARBA" id="ARBA00022490"/>
    </source>
</evidence>
<dbReference type="Pfam" id="PF07126">
    <property type="entry name" value="ZapC_C"/>
    <property type="match status" value="1"/>
</dbReference>
<dbReference type="HAMAP" id="MF_00906">
    <property type="entry name" value="ZapC"/>
    <property type="match status" value="1"/>
</dbReference>
<feature type="domain" description="Cell-division protein ZapC C-terminal" evidence="7">
    <location>
        <begin position="102"/>
        <end position="181"/>
    </location>
</feature>